<dbReference type="InterPro" id="IPR003593">
    <property type="entry name" value="AAA+_ATPase"/>
</dbReference>
<evidence type="ECO:0000256" key="2">
    <source>
        <dbReference type="ARBA" id="ARBA00022448"/>
    </source>
</evidence>
<dbReference type="InterPro" id="IPR027417">
    <property type="entry name" value="P-loop_NTPase"/>
</dbReference>
<dbReference type="Proteomes" id="UP000198619">
    <property type="component" value="Unassembled WGS sequence"/>
</dbReference>
<dbReference type="AlphaFoldDB" id="A0A1I1AVD9"/>
<dbReference type="SMART" id="SM00382">
    <property type="entry name" value="AAA"/>
    <property type="match status" value="1"/>
</dbReference>
<dbReference type="SUPFAM" id="SSF52540">
    <property type="entry name" value="P-loop containing nucleoside triphosphate hydrolases"/>
    <property type="match status" value="1"/>
</dbReference>
<dbReference type="GO" id="GO:0005524">
    <property type="term" value="F:ATP binding"/>
    <property type="evidence" value="ECO:0007669"/>
    <property type="project" value="UniProtKB-KW"/>
</dbReference>
<dbReference type="EMBL" id="FOKI01000048">
    <property type="protein sequence ID" value="SFB41847.1"/>
    <property type="molecule type" value="Genomic_DNA"/>
</dbReference>
<dbReference type="Pfam" id="PF00005">
    <property type="entry name" value="ABC_tran"/>
    <property type="match status" value="1"/>
</dbReference>
<proteinExistence type="inferred from homology"/>
<evidence type="ECO:0000256" key="3">
    <source>
        <dbReference type="ARBA" id="ARBA00022741"/>
    </source>
</evidence>
<comment type="similarity">
    <text evidence="1">Belongs to the ABC transporter superfamily.</text>
</comment>
<organism evidence="6 7">
    <name type="scientific">Clostridium frigidicarnis</name>
    <dbReference type="NCBI Taxonomy" id="84698"/>
    <lineage>
        <taxon>Bacteria</taxon>
        <taxon>Bacillati</taxon>
        <taxon>Bacillota</taxon>
        <taxon>Clostridia</taxon>
        <taxon>Eubacteriales</taxon>
        <taxon>Clostridiaceae</taxon>
        <taxon>Clostridium</taxon>
    </lineage>
</organism>
<keyword evidence="3" id="KW-0547">Nucleotide-binding</keyword>
<evidence type="ECO:0000313" key="7">
    <source>
        <dbReference type="Proteomes" id="UP000198619"/>
    </source>
</evidence>
<reference evidence="6 7" key="1">
    <citation type="submission" date="2016-10" db="EMBL/GenBank/DDBJ databases">
        <authorList>
            <person name="de Groot N.N."/>
        </authorList>
    </citation>
    <scope>NUCLEOTIDE SEQUENCE [LARGE SCALE GENOMIC DNA]</scope>
    <source>
        <strain evidence="6 7">DSM 12271</strain>
    </source>
</reference>
<feature type="domain" description="ABC transporter" evidence="5">
    <location>
        <begin position="5"/>
        <end position="233"/>
    </location>
</feature>
<evidence type="ECO:0000313" key="6">
    <source>
        <dbReference type="EMBL" id="SFB41847.1"/>
    </source>
</evidence>
<keyword evidence="2" id="KW-0813">Transport</keyword>
<sequence>MKEVLKIRNLSKKFNGHLVINSLNATIYEGDVFGFLGPNGAGKTTTIKMILGLIKCNSGEIYINGINAMENYKEAIRNVSAIVETPKFYENLCAYDNLKIIKNFYKEIPESRIIEVLEIVNLDKYLNKKIKYFSLGMKQRLGIASALLSNPRIILLDEPSNGLDPQEIIEIRQLIKRLAEDEKVTFFICSHLLHEIELLCNRVAIISNGSIAIQGKVKDLLDNSKNIYEFRVSDKNKSKEITENFQGVTFDSFTHKGMIVELLDKKSWELNKEFVMNDIQVSAIHKIGKSLEEYFIETVEGIEI</sequence>
<evidence type="ECO:0000256" key="1">
    <source>
        <dbReference type="ARBA" id="ARBA00005417"/>
    </source>
</evidence>
<protein>
    <submittedName>
        <fullName evidence="6">ABC-2 type transport system ATP-binding protein</fullName>
    </submittedName>
</protein>
<dbReference type="Gene3D" id="3.40.50.300">
    <property type="entry name" value="P-loop containing nucleotide triphosphate hydrolases"/>
    <property type="match status" value="1"/>
</dbReference>
<accession>A0A1I1AVD9</accession>
<dbReference type="PANTHER" id="PTHR43335">
    <property type="entry name" value="ABC TRANSPORTER, ATP-BINDING PROTEIN"/>
    <property type="match status" value="1"/>
</dbReference>
<gene>
    <name evidence="6" type="ORF">SAMN04488528_10488</name>
</gene>
<keyword evidence="7" id="KW-1185">Reference proteome</keyword>
<keyword evidence="4 6" id="KW-0067">ATP-binding</keyword>
<dbReference type="GO" id="GO:0016887">
    <property type="term" value="F:ATP hydrolysis activity"/>
    <property type="evidence" value="ECO:0007669"/>
    <property type="project" value="InterPro"/>
</dbReference>
<dbReference type="PROSITE" id="PS00211">
    <property type="entry name" value="ABC_TRANSPORTER_1"/>
    <property type="match status" value="1"/>
</dbReference>
<evidence type="ECO:0000256" key="4">
    <source>
        <dbReference type="ARBA" id="ARBA00022840"/>
    </source>
</evidence>
<dbReference type="STRING" id="84698.SAMN04488528_10488"/>
<evidence type="ECO:0000259" key="5">
    <source>
        <dbReference type="PROSITE" id="PS50893"/>
    </source>
</evidence>
<dbReference type="RefSeq" id="WP_177199482.1">
    <property type="nucleotide sequence ID" value="NZ_FOKI01000048.1"/>
</dbReference>
<dbReference type="InterPro" id="IPR003439">
    <property type="entry name" value="ABC_transporter-like_ATP-bd"/>
</dbReference>
<name>A0A1I1AVD9_9CLOT</name>
<dbReference type="PANTHER" id="PTHR43335:SF4">
    <property type="entry name" value="ABC TRANSPORTER, ATP-BINDING PROTEIN"/>
    <property type="match status" value="1"/>
</dbReference>
<dbReference type="PROSITE" id="PS50893">
    <property type="entry name" value="ABC_TRANSPORTER_2"/>
    <property type="match status" value="1"/>
</dbReference>
<dbReference type="InterPro" id="IPR017871">
    <property type="entry name" value="ABC_transporter-like_CS"/>
</dbReference>